<comment type="subcellular location">
    <subcellularLocation>
        <location evidence="1">Cell projection</location>
        <location evidence="1">Cilium</location>
    </subcellularLocation>
</comment>
<evidence type="ECO:0000313" key="8">
    <source>
        <dbReference type="Proteomes" id="UP001152799"/>
    </source>
</evidence>
<evidence type="ECO:0000256" key="5">
    <source>
        <dbReference type="SAM" id="MobiDB-lite"/>
    </source>
</evidence>
<dbReference type="OrthoDB" id="10254794at2759"/>
<dbReference type="GO" id="GO:0060271">
    <property type="term" value="P:cilium assembly"/>
    <property type="evidence" value="ECO:0007669"/>
    <property type="project" value="TreeGrafter"/>
</dbReference>
<dbReference type="GO" id="GO:0005930">
    <property type="term" value="C:axoneme"/>
    <property type="evidence" value="ECO:0007669"/>
    <property type="project" value="TreeGrafter"/>
</dbReference>
<gene>
    <name evidence="7" type="ORF">CEUTPL_LOCUS3888</name>
</gene>
<reference evidence="7" key="1">
    <citation type="submission" date="2022-01" db="EMBL/GenBank/DDBJ databases">
        <authorList>
            <person name="King R."/>
        </authorList>
    </citation>
    <scope>NUCLEOTIDE SEQUENCE</scope>
</reference>
<dbReference type="PANTHER" id="PTHR15654">
    <property type="entry name" value="COILED-COIL DOMAIN-CONTAINING PROTEIN 113-RELATED"/>
    <property type="match status" value="1"/>
</dbReference>
<evidence type="ECO:0000256" key="3">
    <source>
        <dbReference type="ARBA" id="ARBA00023273"/>
    </source>
</evidence>
<feature type="coiled-coil region" evidence="4">
    <location>
        <begin position="453"/>
        <end position="548"/>
    </location>
</feature>
<feature type="compositionally biased region" description="Acidic residues" evidence="5">
    <location>
        <begin position="129"/>
        <end position="143"/>
    </location>
</feature>
<dbReference type="EMBL" id="OU892289">
    <property type="protein sequence ID" value="CAG9763219.1"/>
    <property type="molecule type" value="Genomic_DNA"/>
</dbReference>
<feature type="coiled-coil region" evidence="4">
    <location>
        <begin position="310"/>
        <end position="349"/>
    </location>
</feature>
<proteinExistence type="predicted"/>
<feature type="domain" description="CCDC113/CCDC96 coiled-coil" evidence="6">
    <location>
        <begin position="378"/>
        <end position="550"/>
    </location>
</feature>
<evidence type="ECO:0000256" key="1">
    <source>
        <dbReference type="ARBA" id="ARBA00004138"/>
    </source>
</evidence>
<keyword evidence="2 4" id="KW-0175">Coiled coil</keyword>
<dbReference type="Pfam" id="PF13870">
    <property type="entry name" value="CCDC113_CCDC96_CC"/>
    <property type="match status" value="1"/>
</dbReference>
<evidence type="ECO:0000259" key="6">
    <source>
        <dbReference type="Pfam" id="PF13870"/>
    </source>
</evidence>
<feature type="region of interest" description="Disordered" evidence="5">
    <location>
        <begin position="129"/>
        <end position="153"/>
    </location>
</feature>
<dbReference type="GO" id="GO:0036064">
    <property type="term" value="C:ciliary basal body"/>
    <property type="evidence" value="ECO:0007669"/>
    <property type="project" value="TreeGrafter"/>
</dbReference>
<feature type="region of interest" description="Disordered" evidence="5">
    <location>
        <begin position="222"/>
        <end position="241"/>
    </location>
</feature>
<name>A0A9N9MHG1_9CUCU</name>
<evidence type="ECO:0000313" key="7">
    <source>
        <dbReference type="EMBL" id="CAG9763219.1"/>
    </source>
</evidence>
<keyword evidence="8" id="KW-1185">Reference proteome</keyword>
<dbReference type="AlphaFoldDB" id="A0A9N9MHG1"/>
<feature type="region of interest" description="Disordered" evidence="5">
    <location>
        <begin position="47"/>
        <end position="81"/>
    </location>
</feature>
<sequence>MENEKEYFGDDLTKGDEELEDIVVGFSPKPSFAVDEKYIALREKAKDEKQIPKEESLGAEIKPTDEILPYEKPPSQAEAEFSEDTFFDDKPIEVDEKQKVVESIGGMTEIAEEDTEGFDEGKEIAEEATGEVEEAQISEQEGEGDWRQGSSMKDASALSSATAAIRLSLTMESEDSRKPSMATRKFTIMYPEQARINYETELDDLMLGFEEIQAPQLMMDQETAEEEQQVEEEHEEEEPALDRTPYYEVHNKTLEEITEKKVKSFIYQKMLALYFKRKNVDQVTRESDWSLTQQNKYNRKLETWQEFLVYDEQERGNENREIQIDRQKKEEKFNKLQNMFKQMQTKERETGVGLIYKKSGNVIADKLVDRLIHRQKNTMEQIRSMRLQCIKLKQILHEKYTIMSGLDEVSPGFLLADYEQLKVINQSYADKIEENDEELVRQRKKCANTIQILAHIREKSTALDDDVNDLQNELADTYDEFAKVRAELNDYKQRRDSYRHRIIKIKNESGLLTKPTLLKDMQEEMDHFEELTQQLEICKQQNIELAKRLRIIRVKIEQAKEMRKISSKRLIKKDTSLVSGTSSDTDTKPMLYRGRPSLMMPFIDPRAFDCLKSIAPQLTHDRRLHNIKCSKTK</sequence>
<dbReference type="PANTHER" id="PTHR15654:SF1">
    <property type="entry name" value="COILED-COIL DOMAIN-CONTAINING PROTEIN 96"/>
    <property type="match status" value="1"/>
</dbReference>
<feature type="compositionally biased region" description="Basic and acidic residues" evidence="5">
    <location>
        <begin position="47"/>
        <end position="56"/>
    </location>
</feature>
<organism evidence="7 8">
    <name type="scientific">Ceutorhynchus assimilis</name>
    <name type="common">cabbage seed weevil</name>
    <dbReference type="NCBI Taxonomy" id="467358"/>
    <lineage>
        <taxon>Eukaryota</taxon>
        <taxon>Metazoa</taxon>
        <taxon>Ecdysozoa</taxon>
        <taxon>Arthropoda</taxon>
        <taxon>Hexapoda</taxon>
        <taxon>Insecta</taxon>
        <taxon>Pterygota</taxon>
        <taxon>Neoptera</taxon>
        <taxon>Endopterygota</taxon>
        <taxon>Coleoptera</taxon>
        <taxon>Polyphaga</taxon>
        <taxon>Cucujiformia</taxon>
        <taxon>Curculionidae</taxon>
        <taxon>Ceutorhynchinae</taxon>
        <taxon>Ceutorhynchus</taxon>
    </lineage>
</organism>
<feature type="compositionally biased region" description="Acidic residues" evidence="5">
    <location>
        <begin position="222"/>
        <end position="239"/>
    </location>
</feature>
<evidence type="ECO:0000256" key="4">
    <source>
        <dbReference type="SAM" id="Coils"/>
    </source>
</evidence>
<dbReference type="InterPro" id="IPR025254">
    <property type="entry name" value="CCDC113/CCDC96_CC"/>
</dbReference>
<dbReference type="Proteomes" id="UP001152799">
    <property type="component" value="Chromosome 13"/>
</dbReference>
<dbReference type="InterPro" id="IPR051885">
    <property type="entry name" value="CC_CF"/>
</dbReference>
<evidence type="ECO:0000256" key="2">
    <source>
        <dbReference type="ARBA" id="ARBA00023054"/>
    </source>
</evidence>
<accession>A0A9N9MHG1</accession>
<keyword evidence="3" id="KW-0966">Cell projection</keyword>
<protein>
    <recommendedName>
        <fullName evidence="6">CCDC113/CCDC96 coiled-coil domain-containing protein</fullName>
    </recommendedName>
</protein>